<dbReference type="InterPro" id="IPR001283">
    <property type="entry name" value="CRISP-related"/>
</dbReference>
<feature type="chain" id="PRO_5041671097" description="SCP domain-containing protein" evidence="1">
    <location>
        <begin position="22"/>
        <end position="241"/>
    </location>
</feature>
<reference evidence="3" key="1">
    <citation type="submission" date="2023-08" db="EMBL/GenBank/DDBJ databases">
        <title>Pelteobagrus vachellii genome.</title>
        <authorList>
            <person name="Liu H."/>
        </authorList>
    </citation>
    <scope>NUCLEOTIDE SEQUENCE</scope>
    <source>
        <strain evidence="3">PRFRI_2022a</strain>
        <tissue evidence="3">Muscle</tissue>
    </source>
</reference>
<dbReference type="PROSITE" id="PS01010">
    <property type="entry name" value="CRISP_2"/>
    <property type="match status" value="1"/>
</dbReference>
<dbReference type="InterPro" id="IPR014044">
    <property type="entry name" value="CAP_dom"/>
</dbReference>
<dbReference type="Gene3D" id="3.40.33.10">
    <property type="entry name" value="CAP"/>
    <property type="match status" value="1"/>
</dbReference>
<dbReference type="Pfam" id="PF00188">
    <property type="entry name" value="CAP"/>
    <property type="match status" value="1"/>
</dbReference>
<keyword evidence="1" id="KW-0732">Signal</keyword>
<dbReference type="PRINTS" id="PR00837">
    <property type="entry name" value="V5TPXLIKE"/>
</dbReference>
<dbReference type="PROSITE" id="PS01009">
    <property type="entry name" value="CRISP_1"/>
    <property type="match status" value="1"/>
</dbReference>
<proteinExistence type="predicted"/>
<accession>A0AA88LV87</accession>
<gene>
    <name evidence="3" type="ORF">Q7C36_018833</name>
</gene>
<dbReference type="GO" id="GO:0005576">
    <property type="term" value="C:extracellular region"/>
    <property type="evidence" value="ECO:0007669"/>
    <property type="project" value="InterPro"/>
</dbReference>
<evidence type="ECO:0000313" key="3">
    <source>
        <dbReference type="EMBL" id="KAK2824906.1"/>
    </source>
</evidence>
<dbReference type="AlphaFoldDB" id="A0AA88LV87"/>
<evidence type="ECO:0000313" key="4">
    <source>
        <dbReference type="Proteomes" id="UP001187315"/>
    </source>
</evidence>
<organism evidence="3 4">
    <name type="scientific">Tachysurus vachellii</name>
    <name type="common">Darkbarbel catfish</name>
    <name type="synonym">Pelteobagrus vachellii</name>
    <dbReference type="NCBI Taxonomy" id="175792"/>
    <lineage>
        <taxon>Eukaryota</taxon>
        <taxon>Metazoa</taxon>
        <taxon>Chordata</taxon>
        <taxon>Craniata</taxon>
        <taxon>Vertebrata</taxon>
        <taxon>Euteleostomi</taxon>
        <taxon>Actinopterygii</taxon>
        <taxon>Neopterygii</taxon>
        <taxon>Teleostei</taxon>
        <taxon>Ostariophysi</taxon>
        <taxon>Siluriformes</taxon>
        <taxon>Bagridae</taxon>
        <taxon>Tachysurus</taxon>
    </lineage>
</organism>
<dbReference type="SMART" id="SM00198">
    <property type="entry name" value="SCP"/>
    <property type="match status" value="1"/>
</dbReference>
<dbReference type="SUPFAM" id="SSF55797">
    <property type="entry name" value="PR-1-like"/>
    <property type="match status" value="1"/>
</dbReference>
<evidence type="ECO:0000259" key="2">
    <source>
        <dbReference type="SMART" id="SM00198"/>
    </source>
</evidence>
<comment type="caution">
    <text evidence="3">The sequence shown here is derived from an EMBL/GenBank/DDBJ whole genome shotgun (WGS) entry which is preliminary data.</text>
</comment>
<name>A0AA88LV87_TACVA</name>
<protein>
    <recommendedName>
        <fullName evidence="2">SCP domain-containing protein</fullName>
    </recommendedName>
</protein>
<evidence type="ECO:0000256" key="1">
    <source>
        <dbReference type="SAM" id="SignalP"/>
    </source>
</evidence>
<sequence length="241" mass="26728">MIWKTALYYARFGLVLALVSGQLTEEQKKTILNLHNMYRSIVNPPAADMLRMTWDDGLALVAAGYAAQCIWEHNPDVKNELGENLFITTGTLNVNKSIDKWFDEQEHYNYESNICEVWICGHYTQVVWAKSNNVGCASHLCGTVKNLAYKNSTILVCNYSPPGNVVGRRPYAKGAPCSNCPEKAVECIENLCTPTDNTTDEYYMGTHPTETPLTRAVSSAGFTKLSAATLLLTALTVTFIL</sequence>
<dbReference type="EMBL" id="JAVHJS010000020">
    <property type="protein sequence ID" value="KAK2824906.1"/>
    <property type="molecule type" value="Genomic_DNA"/>
</dbReference>
<feature type="domain" description="SCP" evidence="2">
    <location>
        <begin position="26"/>
        <end position="167"/>
    </location>
</feature>
<dbReference type="InterPro" id="IPR035940">
    <property type="entry name" value="CAP_sf"/>
</dbReference>
<dbReference type="Proteomes" id="UP001187315">
    <property type="component" value="Unassembled WGS sequence"/>
</dbReference>
<dbReference type="PANTHER" id="PTHR10334">
    <property type="entry name" value="CYSTEINE-RICH SECRETORY PROTEIN-RELATED"/>
    <property type="match status" value="1"/>
</dbReference>
<keyword evidence="4" id="KW-1185">Reference proteome</keyword>
<dbReference type="InterPro" id="IPR018244">
    <property type="entry name" value="Allrgn_V5/Tpx1_CS"/>
</dbReference>
<feature type="signal peptide" evidence="1">
    <location>
        <begin position="1"/>
        <end position="21"/>
    </location>
</feature>